<dbReference type="CDD" id="cd00452">
    <property type="entry name" value="KDPG_aldolase"/>
    <property type="match status" value="1"/>
</dbReference>
<evidence type="ECO:0000256" key="3">
    <source>
        <dbReference type="ARBA" id="ARBA00011233"/>
    </source>
</evidence>
<dbReference type="InterPro" id="IPR000887">
    <property type="entry name" value="Aldlse_KDPG_KHG"/>
</dbReference>
<proteinExistence type="inferred from homology"/>
<comment type="caution">
    <text evidence="6">The sequence shown here is derived from an EMBL/GenBank/DDBJ whole genome shotgun (WGS) entry which is preliminary data.</text>
</comment>
<dbReference type="Gene3D" id="3.20.20.70">
    <property type="entry name" value="Aldolase class I"/>
    <property type="match status" value="1"/>
</dbReference>
<dbReference type="OrthoDB" id="9802667at2"/>
<reference evidence="6 7" key="1">
    <citation type="submission" date="2017-12" db="EMBL/GenBank/DDBJ databases">
        <title>Taxonomic description and draft genome of Pradoshia cofamensis Gen. nov., sp. nov., a thermotolerant bacillale isolated from anterior gut of earthworm Eisenia fetida.</title>
        <authorList>
            <person name="Saha T."/>
            <person name="Chakraborty R."/>
        </authorList>
    </citation>
    <scope>NUCLEOTIDE SEQUENCE [LARGE SCALE GENOMIC DNA]</scope>
    <source>
        <strain evidence="6 7">EAG3</strain>
    </source>
</reference>
<evidence type="ECO:0000256" key="4">
    <source>
        <dbReference type="ARBA" id="ARBA00023239"/>
    </source>
</evidence>
<keyword evidence="5" id="KW-0119">Carbohydrate metabolism</keyword>
<sequence length="211" mass="22640">MKEDLLEVLKREKIIAIIRGIPTGTVISVAQALLDGGILFLEVTMNTENADLMIRELKQTYGNQLIIGAGTVLNVELAKKAIDAGAEYIISPNLDEKVIQYCVNNEIDVWSGALTPTEITKAYNLGSKAVKVFPIGSLGVNYIKDIKAPLNHIPLIATGGINEENIQQTLKNGAIGVGLGGNLVSNALVEQGNYGEITKRAKAFIQLANEV</sequence>
<protein>
    <submittedName>
        <fullName evidence="6">2-dehydro-3-deoxyphosphogluconate aldolase</fullName>
    </submittedName>
</protein>
<dbReference type="SUPFAM" id="SSF51569">
    <property type="entry name" value="Aldolase"/>
    <property type="match status" value="1"/>
</dbReference>
<dbReference type="EMBL" id="PKOZ01000003">
    <property type="protein sequence ID" value="PQD95733.1"/>
    <property type="molecule type" value="Genomic_DNA"/>
</dbReference>
<evidence type="ECO:0000256" key="2">
    <source>
        <dbReference type="ARBA" id="ARBA00006906"/>
    </source>
</evidence>
<evidence type="ECO:0000256" key="5">
    <source>
        <dbReference type="ARBA" id="ARBA00023277"/>
    </source>
</evidence>
<dbReference type="Pfam" id="PF01081">
    <property type="entry name" value="Aldolase"/>
    <property type="match status" value="1"/>
</dbReference>
<dbReference type="NCBIfam" id="TIGR01182">
    <property type="entry name" value="eda"/>
    <property type="match status" value="1"/>
</dbReference>
<comment type="pathway">
    <text evidence="1">Carbohydrate acid metabolism.</text>
</comment>
<dbReference type="PANTHER" id="PTHR30246:SF1">
    <property type="entry name" value="2-DEHYDRO-3-DEOXY-6-PHOSPHOGALACTONATE ALDOLASE-RELATED"/>
    <property type="match status" value="1"/>
</dbReference>
<dbReference type="AlphaFoldDB" id="A0A2S7N144"/>
<dbReference type="Proteomes" id="UP000239663">
    <property type="component" value="Unassembled WGS sequence"/>
</dbReference>
<dbReference type="InterPro" id="IPR013785">
    <property type="entry name" value="Aldolase_TIM"/>
</dbReference>
<organism evidence="6 7">
    <name type="scientific">Pradoshia eiseniae</name>
    <dbReference type="NCBI Taxonomy" id="2064768"/>
    <lineage>
        <taxon>Bacteria</taxon>
        <taxon>Bacillati</taxon>
        <taxon>Bacillota</taxon>
        <taxon>Bacilli</taxon>
        <taxon>Bacillales</taxon>
        <taxon>Bacillaceae</taxon>
        <taxon>Pradoshia</taxon>
    </lineage>
</organism>
<dbReference type="RefSeq" id="WP_104848877.1">
    <property type="nucleotide sequence ID" value="NZ_PKOZ01000003.1"/>
</dbReference>
<dbReference type="GO" id="GO:0016829">
    <property type="term" value="F:lyase activity"/>
    <property type="evidence" value="ECO:0007669"/>
    <property type="project" value="UniProtKB-KW"/>
</dbReference>
<name>A0A2S7N144_9BACI</name>
<accession>A0A2S7N144</accession>
<comment type="similarity">
    <text evidence="2">Belongs to the KHG/KDPG aldolase family.</text>
</comment>
<keyword evidence="7" id="KW-1185">Reference proteome</keyword>
<dbReference type="PANTHER" id="PTHR30246">
    <property type="entry name" value="2-KETO-3-DEOXY-6-PHOSPHOGLUCONATE ALDOLASE"/>
    <property type="match status" value="1"/>
</dbReference>
<keyword evidence="4" id="KW-0456">Lyase</keyword>
<evidence type="ECO:0000256" key="1">
    <source>
        <dbReference type="ARBA" id="ARBA00004761"/>
    </source>
</evidence>
<gene>
    <name evidence="6" type="ORF">CYL18_07520</name>
</gene>
<comment type="subunit">
    <text evidence="3">Homotrimer.</text>
</comment>
<evidence type="ECO:0000313" key="7">
    <source>
        <dbReference type="Proteomes" id="UP000239663"/>
    </source>
</evidence>
<evidence type="ECO:0000313" key="6">
    <source>
        <dbReference type="EMBL" id="PQD95733.1"/>
    </source>
</evidence>